<feature type="compositionally biased region" description="Basic and acidic residues" evidence="1">
    <location>
        <begin position="79"/>
        <end position="94"/>
    </location>
</feature>
<feature type="compositionally biased region" description="Polar residues" evidence="1">
    <location>
        <begin position="120"/>
        <end position="136"/>
    </location>
</feature>
<gene>
    <name evidence="3" type="ORF">KDW03_12075</name>
</gene>
<name>A0AAX3BD37_9SPIR</name>
<dbReference type="AlphaFoldDB" id="A0AAX3BD37"/>
<keyword evidence="2" id="KW-0472">Membrane</keyword>
<evidence type="ECO:0000313" key="3">
    <source>
        <dbReference type="EMBL" id="URA10198.1"/>
    </source>
</evidence>
<reference evidence="3" key="1">
    <citation type="submission" date="2021-04" db="EMBL/GenBank/DDBJ databases">
        <authorList>
            <person name="Postec A."/>
        </authorList>
    </citation>
    <scope>NUCLEOTIDE SEQUENCE</scope>
    <source>
        <strain evidence="3">F1F22</strain>
    </source>
</reference>
<dbReference type="KEGG" id="taqu:KDW03_12075"/>
<evidence type="ECO:0000256" key="1">
    <source>
        <dbReference type="SAM" id="MobiDB-lite"/>
    </source>
</evidence>
<dbReference type="Proteomes" id="UP001056539">
    <property type="component" value="Chromosome"/>
</dbReference>
<keyword evidence="4" id="KW-1185">Reference proteome</keyword>
<protein>
    <submittedName>
        <fullName evidence="3">Uncharacterized protein</fullName>
    </submittedName>
</protein>
<organism evidence="3 4">
    <name type="scientific">Thermospira aquatica</name>
    <dbReference type="NCBI Taxonomy" id="2828656"/>
    <lineage>
        <taxon>Bacteria</taxon>
        <taxon>Pseudomonadati</taxon>
        <taxon>Spirochaetota</taxon>
        <taxon>Spirochaetia</taxon>
        <taxon>Brevinematales</taxon>
        <taxon>Thermospiraceae</taxon>
        <taxon>Thermospira</taxon>
    </lineage>
</organism>
<accession>A0AAX3BD37</accession>
<feature type="transmembrane region" description="Helical" evidence="2">
    <location>
        <begin position="38"/>
        <end position="60"/>
    </location>
</feature>
<keyword evidence="2" id="KW-0812">Transmembrane</keyword>
<feature type="region of interest" description="Disordered" evidence="1">
    <location>
        <begin position="79"/>
        <end position="138"/>
    </location>
</feature>
<proteinExistence type="predicted"/>
<dbReference type="RefSeq" id="WP_271435330.1">
    <property type="nucleotide sequence ID" value="NZ_CP073355.1"/>
</dbReference>
<dbReference type="EMBL" id="CP073355">
    <property type="protein sequence ID" value="URA10198.1"/>
    <property type="molecule type" value="Genomic_DNA"/>
</dbReference>
<keyword evidence="2" id="KW-1133">Transmembrane helix</keyword>
<sequence>MRFLTHRLVLFLAGVGGVVSFLLGLLSGVDILTVLLRAAVSGIGMGGMGFLLLFILQRVLPPQDFEDIMMLLEGKSLPEKEPAASQTFDEKGFSDETSPGAGNRLNIVEDSESWEDVMSGNEQGHASFQGEKQSSEMPEFSIEERGVFSPEKALSSEEDEEREFSILSGGHGGEAVSSQEDYMQLKKEYEQEKPKFSDNTISFKVNDKKINTNPEIVAKAIKTILSKDNS</sequence>
<evidence type="ECO:0000256" key="2">
    <source>
        <dbReference type="SAM" id="Phobius"/>
    </source>
</evidence>
<evidence type="ECO:0000313" key="4">
    <source>
        <dbReference type="Proteomes" id="UP001056539"/>
    </source>
</evidence>
<reference evidence="3" key="2">
    <citation type="submission" date="2022-06" db="EMBL/GenBank/DDBJ databases">
        <title>Thermospira aquatica gen. nov., sp. nov.</title>
        <authorList>
            <person name="Ben Ali Gam Z."/>
            <person name="Labat M."/>
        </authorList>
    </citation>
    <scope>NUCLEOTIDE SEQUENCE</scope>
    <source>
        <strain evidence="3">F1F22</strain>
    </source>
</reference>